<dbReference type="InterPro" id="IPR027417">
    <property type="entry name" value="P-loop_NTPase"/>
</dbReference>
<evidence type="ECO:0000313" key="1">
    <source>
        <dbReference type="EMBL" id="MBC5995453.1"/>
    </source>
</evidence>
<reference evidence="1 2" key="1">
    <citation type="submission" date="2020-08" db="EMBL/GenBank/DDBJ databases">
        <authorList>
            <person name="Liu C."/>
            <person name="Sun Q."/>
        </authorList>
    </citation>
    <scope>NUCLEOTIDE SEQUENCE [LARGE SCALE GENOMIC DNA]</scope>
    <source>
        <strain evidence="1 2">NSJ-18</strain>
    </source>
</reference>
<keyword evidence="2" id="KW-1185">Reference proteome</keyword>
<sequence length="764" mass="87919">MVKYKSIKLSEYFEIRKEKYITYQLIPTKSNKNNSTDNIASLINKMFIKADSLVKKEDKKLVIHTYLKASYYIHITKEEVQFFFIIPKIHSMKFRTKFKETWKYIKIKEVDKIPIDINTCSKYQLSYTQNDVLSLNVDKRNNDLLNANMAIVDILENNDVVGILYNFIPTGERENNYFKKVYKDNINKYKDGYTLKKSKSILDFGSIALKFLIEYIEDFLGSIQKEKRANREIFVCAKKDISNSTKRKANKSICKSQTLVISKSKDKKKEKDLGISLCNSFKSISEDNELTYKEIKKDIDIMRPIINNVSINKTTVEECQSFISLPGRELIEQYNMIEHNKIIDNPVPKCLQNGDMFIGLVNYKEQVYKAYFSMHKEFQNLERVMIGSKGSGKSYKMMKIAENAIGLGRGVVVIDIIEDCKLSQSIAKVTPEDKLIRIRCNNINEIQSFVYNEIPINDTMSSYEIFSNAVKRTQQLQVLIDSINDDSTKLSSRMIKFLFAAGAVVYCAKHNATLSDILDCLEYPDIRHNFIDLLNNELSDLLSKRIKKLLELDDLDTKGKIKGNKDSKVEGILDRTALLDSMSSHMELALSKSPDDNINFVDAIRENKVIVIDIPEQEFPSQMLRNIMATFFLSKVWLAKQILAAEDYQPTTELLFDEFYKCPNAQLLFEIIFAEARKYKLISTVAIHALGQLSSKCRMTLKAGGASYMLLAGADIQAYRELHTQFEKYGYDEQAFQDLETYSALCLIKNEETNYSAFVAKLPA</sequence>
<gene>
    <name evidence="1" type="ORF">H8923_01655</name>
</gene>
<dbReference type="EMBL" id="JACRWE010000001">
    <property type="protein sequence ID" value="MBC5995453.1"/>
    <property type="molecule type" value="Genomic_DNA"/>
</dbReference>
<evidence type="ECO:0008006" key="3">
    <source>
        <dbReference type="Google" id="ProtNLM"/>
    </source>
</evidence>
<proteinExistence type="predicted"/>
<name>A0ABR7JL78_9FIRM</name>
<dbReference type="RefSeq" id="WP_153973124.1">
    <property type="nucleotide sequence ID" value="NZ_JACRWE010000001.1"/>
</dbReference>
<dbReference type="SUPFAM" id="SSF52540">
    <property type="entry name" value="P-loop containing nucleoside triphosphate hydrolases"/>
    <property type="match status" value="1"/>
</dbReference>
<protein>
    <recommendedName>
        <fullName evidence="3">TraG P-loop domain-containing protein</fullName>
    </recommendedName>
</protein>
<comment type="caution">
    <text evidence="1">The sequence shown here is derived from an EMBL/GenBank/DDBJ whole genome shotgun (WGS) entry which is preliminary data.</text>
</comment>
<accession>A0ABR7JL78</accession>
<evidence type="ECO:0000313" key="2">
    <source>
        <dbReference type="Proteomes" id="UP000609849"/>
    </source>
</evidence>
<organism evidence="1 2">
    <name type="scientific">Romboutsia faecis</name>
    <dbReference type="NCBI Taxonomy" id="2764597"/>
    <lineage>
        <taxon>Bacteria</taxon>
        <taxon>Bacillati</taxon>
        <taxon>Bacillota</taxon>
        <taxon>Clostridia</taxon>
        <taxon>Peptostreptococcales</taxon>
        <taxon>Peptostreptococcaceae</taxon>
        <taxon>Romboutsia</taxon>
    </lineage>
</organism>
<dbReference type="Proteomes" id="UP000609849">
    <property type="component" value="Unassembled WGS sequence"/>
</dbReference>